<dbReference type="InterPro" id="IPR013783">
    <property type="entry name" value="Ig-like_fold"/>
</dbReference>
<reference evidence="2 3" key="1">
    <citation type="submission" date="2018-09" db="EMBL/GenBank/DDBJ databases">
        <title>Paenibacillus aracenensis nov. sp. isolated from a cave in southern Spain.</title>
        <authorList>
            <person name="Jurado V."/>
            <person name="Gutierrez-Patricio S."/>
            <person name="Gonzalez-Pimentel J.L."/>
            <person name="Miller A.Z."/>
            <person name="Laiz L."/>
            <person name="Saiz-Jimenez C."/>
        </authorList>
    </citation>
    <scope>NUCLEOTIDE SEQUENCE [LARGE SCALE GENOMIC DNA]</scope>
    <source>
        <strain evidence="2 3">JCM 19203</strain>
    </source>
</reference>
<keyword evidence="3" id="KW-1185">Reference proteome</keyword>
<dbReference type="Pfam" id="PF00041">
    <property type="entry name" value="fn3"/>
    <property type="match status" value="1"/>
</dbReference>
<evidence type="ECO:0000313" key="3">
    <source>
        <dbReference type="Proteomes" id="UP000267798"/>
    </source>
</evidence>
<dbReference type="InterPro" id="IPR003961">
    <property type="entry name" value="FN3_dom"/>
</dbReference>
<accession>A0A3A6PLV4</accession>
<dbReference type="CDD" id="cd00063">
    <property type="entry name" value="FN3"/>
    <property type="match status" value="1"/>
</dbReference>
<dbReference type="EMBL" id="QXQB01000002">
    <property type="protein sequence ID" value="RJX40338.1"/>
    <property type="molecule type" value="Genomic_DNA"/>
</dbReference>
<dbReference type="Proteomes" id="UP000267798">
    <property type="component" value="Unassembled WGS sequence"/>
</dbReference>
<dbReference type="InterPro" id="IPR036116">
    <property type="entry name" value="FN3_sf"/>
</dbReference>
<name>A0A3A6PLV4_9BACL</name>
<proteinExistence type="predicted"/>
<dbReference type="Gene3D" id="3.20.20.80">
    <property type="entry name" value="Glycosidases"/>
    <property type="match status" value="1"/>
</dbReference>
<evidence type="ECO:0000313" key="2">
    <source>
        <dbReference type="EMBL" id="RJX40338.1"/>
    </source>
</evidence>
<dbReference type="AlphaFoldDB" id="A0A3A6PLV4"/>
<organism evidence="2 3">
    <name type="scientific">Paenibacillus pinisoli</name>
    <dbReference type="NCBI Taxonomy" id="1276110"/>
    <lineage>
        <taxon>Bacteria</taxon>
        <taxon>Bacillati</taxon>
        <taxon>Bacillota</taxon>
        <taxon>Bacilli</taxon>
        <taxon>Bacillales</taxon>
        <taxon>Paenibacillaceae</taxon>
        <taxon>Paenibacillus</taxon>
    </lineage>
</organism>
<sequence length="745" mass="80688">MKKELWLRSTRVQLIKVLCLMMVLAWFQPLGTERAGASGANLIAGKSYTASMPANASYPDSGGMELTDGNTAAPLLADAAWQGRLTPGGYSFTVDLGAAQTFQRFEAGFFKYAGGGIPAPTSVEYSYSADNAAFQPACSVGQQGAGSDIVRLTYRCDSAAPATARYVKMTVNGTPGSWSFVDEWRVLEAEPAPSNALILNGSFLQPELGDQWSHAQWEDEFQYMKDVGMDHLILQWSANTEFGTAVYPTTISGLTQETSQDVVAKALQMGEEYGFDIYIGLQLNHEWFANYTNNVAWLDEEAGIAGELIEDLWAQYGSYDSFKGWYLSFEVDNWNMPDAASWQRMANFYNDVTTVAHTVSPGLPIMISPFYNVSGGLNPSGWQTMWSYILSRTDIDIIALQDGIGAGHAVTSDLAGWFAATQNAIAASSPGTELWADTETFNMDFRPMDMRLMLDNMLAVEPYVSHYTSFSFNHYMSPQTVNPLYYQTYADYAATGIMDSSAPSTPSGLTAAAADSMTVSLNWSSSADNTGVVGYQIYRNGELVHASYTAAASFIDKQLTPGTTYTYAVRAFDAAGNLSPLTAAVSVATPVGTTYPNIWSAGKSYTASMPADSAYPDSGGTELTNGVNGSAAYVDGAWQGRNTANPYSFVIDLGQVRTIGELNASFLQVKSVYVLLPKEVRFSVSTDNISFSDVGSVEKPAVSSSDQTKKYRMAGLSGVSGRYVKVEVQPASSAWTFIDEIQVRN</sequence>
<dbReference type="SUPFAM" id="SSF51445">
    <property type="entry name" value="(Trans)glycosidases"/>
    <property type="match status" value="1"/>
</dbReference>
<dbReference type="InterPro" id="IPR027849">
    <property type="entry name" value="DUF4434"/>
</dbReference>
<dbReference type="InterPro" id="IPR008979">
    <property type="entry name" value="Galactose-bd-like_sf"/>
</dbReference>
<dbReference type="PROSITE" id="PS50853">
    <property type="entry name" value="FN3"/>
    <property type="match status" value="1"/>
</dbReference>
<feature type="domain" description="Fibronectin type-III" evidence="1">
    <location>
        <begin position="505"/>
        <end position="592"/>
    </location>
</feature>
<dbReference type="OrthoDB" id="6044697at2"/>
<dbReference type="SUPFAM" id="SSF49785">
    <property type="entry name" value="Galactose-binding domain-like"/>
    <property type="match status" value="2"/>
</dbReference>
<dbReference type="InterPro" id="IPR017853">
    <property type="entry name" value="GH"/>
</dbReference>
<comment type="caution">
    <text evidence="2">The sequence shown here is derived from an EMBL/GenBank/DDBJ whole genome shotgun (WGS) entry which is preliminary data.</text>
</comment>
<dbReference type="Gene3D" id="2.60.40.10">
    <property type="entry name" value="Immunoglobulins"/>
    <property type="match status" value="1"/>
</dbReference>
<dbReference type="Gene3D" id="2.60.120.260">
    <property type="entry name" value="Galactose-binding domain-like"/>
    <property type="match status" value="2"/>
</dbReference>
<dbReference type="InterPro" id="IPR000421">
    <property type="entry name" value="FA58C"/>
</dbReference>
<dbReference type="SMART" id="SM00060">
    <property type="entry name" value="FN3"/>
    <property type="match status" value="1"/>
</dbReference>
<protein>
    <submittedName>
        <fullName evidence="2">DUF4434 domain-containing protein</fullName>
    </submittedName>
</protein>
<dbReference type="SUPFAM" id="SSF49265">
    <property type="entry name" value="Fibronectin type III"/>
    <property type="match status" value="1"/>
</dbReference>
<dbReference type="Pfam" id="PF14488">
    <property type="entry name" value="DUF4434"/>
    <property type="match status" value="1"/>
</dbReference>
<dbReference type="RefSeq" id="WP_120110552.1">
    <property type="nucleotide sequence ID" value="NZ_QXQB01000002.1"/>
</dbReference>
<evidence type="ECO:0000259" key="1">
    <source>
        <dbReference type="PROSITE" id="PS50853"/>
    </source>
</evidence>
<dbReference type="Pfam" id="PF00754">
    <property type="entry name" value="F5_F8_type_C"/>
    <property type="match status" value="1"/>
</dbReference>
<gene>
    <name evidence="2" type="ORF">D3P09_13390</name>
</gene>